<keyword evidence="1" id="KW-0175">Coiled coil</keyword>
<feature type="compositionally biased region" description="Basic and acidic residues" evidence="2">
    <location>
        <begin position="258"/>
        <end position="267"/>
    </location>
</feature>
<sequence>MEIDKGIKLEDTECKNLEHGGLNLKKQYEDCIRCLELYNKIKQADEKSVRLELDIGEKNSSIESLKHKLGLTEQKNLRLENEVRVLKQRNEELEKSIQNPEEDDKLTLLMVENKVLECEKKKAESEIDAWKVKCKELEMEVLQMKPGGPSSLQTQYKANEYKDATGTQTIKQYTQYEGSKGGRECELKPSFDFLGEASPHKNISPLTPSIRRPFVPIEIIDSDDDDLNTKKFHSSTGVGLGVTEDEKELASSKFAQAGEDHSDEEKNTCYISMPKRRKVRRQVAYVVTSESESDSDDDIPLSQLGSKQNNRRKGFVRRRLKRVGENENNNKSIGNREKTCSDEGEMEIDDSVSEGESLDGFIVKSSDDDLDSDSVSENDETYSGVGYDDVMSSLRRGRKDKMNWEYEADMLADLAKCPELCMKGVLAIYRRQTSDEKSCQATIYANGEGFSQFDAFIGSDLAKFLTDGYSDDDVKKTVDELHEFDPEGVEQCSRLARKYSKQLFEIYQNHEDPFFHP</sequence>
<evidence type="ECO:0000313" key="3">
    <source>
        <dbReference type="EMBL" id="KAL3630676.1"/>
    </source>
</evidence>
<dbReference type="EMBL" id="JAVIJP010000032">
    <property type="protein sequence ID" value="KAL3630676.1"/>
    <property type="molecule type" value="Genomic_DNA"/>
</dbReference>
<feature type="compositionally biased region" description="Acidic residues" evidence="2">
    <location>
        <begin position="342"/>
        <end position="353"/>
    </location>
</feature>
<dbReference type="AlphaFoldDB" id="A0ABD3CMX6"/>
<evidence type="ECO:0000256" key="1">
    <source>
        <dbReference type="SAM" id="Coils"/>
    </source>
</evidence>
<dbReference type="PANTHER" id="PTHR34380">
    <property type="entry name" value="BNAA03G12380D PROTEIN"/>
    <property type="match status" value="1"/>
</dbReference>
<proteinExistence type="predicted"/>
<evidence type="ECO:0000313" key="4">
    <source>
        <dbReference type="Proteomes" id="UP001632038"/>
    </source>
</evidence>
<accession>A0ABD3CMX6</accession>
<feature type="compositionally biased region" description="Basic residues" evidence="2">
    <location>
        <begin position="309"/>
        <end position="321"/>
    </location>
</feature>
<feature type="region of interest" description="Disordered" evidence="2">
    <location>
        <begin position="249"/>
        <end position="270"/>
    </location>
</feature>
<feature type="coiled-coil region" evidence="1">
    <location>
        <begin position="62"/>
        <end position="140"/>
    </location>
</feature>
<dbReference type="PANTHER" id="PTHR34380:SF1">
    <property type="entry name" value="OS01G0221300 PROTEIN"/>
    <property type="match status" value="1"/>
</dbReference>
<name>A0ABD3CMX6_9LAMI</name>
<reference evidence="4" key="1">
    <citation type="journal article" date="2024" name="IScience">
        <title>Strigolactones Initiate the Formation of Haustorium-like Structures in Castilleja.</title>
        <authorList>
            <person name="Buerger M."/>
            <person name="Peterson D."/>
            <person name="Chory J."/>
        </authorList>
    </citation>
    <scope>NUCLEOTIDE SEQUENCE [LARGE SCALE GENOMIC DNA]</scope>
</reference>
<keyword evidence="4" id="KW-1185">Reference proteome</keyword>
<evidence type="ECO:0000256" key="2">
    <source>
        <dbReference type="SAM" id="MobiDB-lite"/>
    </source>
</evidence>
<organism evidence="3 4">
    <name type="scientific">Castilleja foliolosa</name>
    <dbReference type="NCBI Taxonomy" id="1961234"/>
    <lineage>
        <taxon>Eukaryota</taxon>
        <taxon>Viridiplantae</taxon>
        <taxon>Streptophyta</taxon>
        <taxon>Embryophyta</taxon>
        <taxon>Tracheophyta</taxon>
        <taxon>Spermatophyta</taxon>
        <taxon>Magnoliopsida</taxon>
        <taxon>eudicotyledons</taxon>
        <taxon>Gunneridae</taxon>
        <taxon>Pentapetalae</taxon>
        <taxon>asterids</taxon>
        <taxon>lamiids</taxon>
        <taxon>Lamiales</taxon>
        <taxon>Orobanchaceae</taxon>
        <taxon>Pedicularideae</taxon>
        <taxon>Castillejinae</taxon>
        <taxon>Castilleja</taxon>
    </lineage>
</organism>
<comment type="caution">
    <text evidence="3">The sequence shown here is derived from an EMBL/GenBank/DDBJ whole genome shotgun (WGS) entry which is preliminary data.</text>
</comment>
<protein>
    <submittedName>
        <fullName evidence="3">Uncharacterized protein</fullName>
    </submittedName>
</protein>
<feature type="region of interest" description="Disordered" evidence="2">
    <location>
        <begin position="288"/>
        <end position="353"/>
    </location>
</feature>
<dbReference type="Proteomes" id="UP001632038">
    <property type="component" value="Unassembled WGS sequence"/>
</dbReference>
<gene>
    <name evidence="3" type="ORF">CASFOL_023660</name>
</gene>